<protein>
    <submittedName>
        <fullName evidence="1">Uncharacterized protein</fullName>
    </submittedName>
</protein>
<evidence type="ECO:0000313" key="1">
    <source>
        <dbReference type="EMBL" id="KAB0269022.1"/>
    </source>
</evidence>
<proteinExistence type="predicted"/>
<accession>A0A5N3PH03</accession>
<dbReference type="EMBL" id="VCMV01000003">
    <property type="protein sequence ID" value="KAB0269022.1"/>
    <property type="molecule type" value="Genomic_DNA"/>
</dbReference>
<dbReference type="Proteomes" id="UP000325684">
    <property type="component" value="Unassembled WGS sequence"/>
</dbReference>
<keyword evidence="2" id="KW-1185">Reference proteome</keyword>
<gene>
    <name evidence="1" type="ORF">FEZ63_02635</name>
</gene>
<dbReference type="RefSeq" id="WP_150942079.1">
    <property type="nucleotide sequence ID" value="NZ_VCMV01000003.1"/>
</dbReference>
<name>A0A5N3PH03_9HYPH</name>
<evidence type="ECO:0000313" key="2">
    <source>
        <dbReference type="Proteomes" id="UP000325684"/>
    </source>
</evidence>
<dbReference type="AlphaFoldDB" id="A0A5N3PH03"/>
<comment type="caution">
    <text evidence="1">The sequence shown here is derived from an EMBL/GenBank/DDBJ whole genome shotgun (WGS) entry which is preliminary data.</text>
</comment>
<sequence>MAIYVREGDVVLVRGTVTLTGLGETKEVGLTVNGTPVYLKPDEIVKVDRRHYAIGDQVASKNHFGKILAINDPDKERIRQFFVVDPDGYAATILECDLLPPENPDAA</sequence>
<reference evidence="1 2" key="1">
    <citation type="journal article" date="2019" name="Microorganisms">
        <title>Genome Insights into the Novel Species Microvirga brassicacearum, a Rapeseed Endophyte with Biotechnological Potential.</title>
        <authorList>
            <person name="Jimenez-Gomez A."/>
            <person name="Saati-Santamaria Z."/>
            <person name="Igual J.M."/>
            <person name="Rivas R."/>
            <person name="Mateos P.F."/>
            <person name="Garcia-Fraile P."/>
        </authorList>
    </citation>
    <scope>NUCLEOTIDE SEQUENCE [LARGE SCALE GENOMIC DNA]</scope>
    <source>
        <strain evidence="1 2">CDVBN77</strain>
    </source>
</reference>
<organism evidence="1 2">
    <name type="scientific">Microvirga brassicacearum</name>
    <dbReference type="NCBI Taxonomy" id="2580413"/>
    <lineage>
        <taxon>Bacteria</taxon>
        <taxon>Pseudomonadati</taxon>
        <taxon>Pseudomonadota</taxon>
        <taxon>Alphaproteobacteria</taxon>
        <taxon>Hyphomicrobiales</taxon>
        <taxon>Methylobacteriaceae</taxon>
        <taxon>Microvirga</taxon>
    </lineage>
</organism>